<evidence type="ECO:0000256" key="2">
    <source>
        <dbReference type="ARBA" id="ARBA00022448"/>
    </source>
</evidence>
<keyword evidence="2 9" id="KW-0813">Transport</keyword>
<feature type="transmembrane region" description="Helical" evidence="9">
    <location>
        <begin position="104"/>
        <end position="126"/>
    </location>
</feature>
<evidence type="ECO:0000256" key="7">
    <source>
        <dbReference type="ARBA" id="ARBA00023136"/>
    </source>
</evidence>
<dbReference type="GO" id="GO:0022857">
    <property type="term" value="F:transmembrane transporter activity"/>
    <property type="evidence" value="ECO:0007669"/>
    <property type="project" value="UniProtKB-UniRule"/>
</dbReference>
<keyword evidence="7 9" id="KW-0472">Membrane</keyword>
<keyword evidence="6 9" id="KW-1133">Transmembrane helix</keyword>
<dbReference type="PANTHER" id="PTHR35011">
    <property type="entry name" value="2,3-DIKETO-L-GULONATE TRAP TRANSPORTER SMALL PERMEASE PROTEIN YIAM"/>
    <property type="match status" value="1"/>
</dbReference>
<gene>
    <name evidence="11" type="primary">siaT_8</name>
    <name evidence="11" type="ORF">PEL8287_01045</name>
</gene>
<comment type="similarity">
    <text evidence="8 9">Belongs to the TRAP transporter small permease family.</text>
</comment>
<evidence type="ECO:0000256" key="5">
    <source>
        <dbReference type="ARBA" id="ARBA00022692"/>
    </source>
</evidence>
<dbReference type="InterPro" id="IPR007387">
    <property type="entry name" value="TRAP_DctQ"/>
</dbReference>
<dbReference type="AlphaFoldDB" id="A0A1Y5RSJ7"/>
<evidence type="ECO:0000256" key="1">
    <source>
        <dbReference type="ARBA" id="ARBA00004429"/>
    </source>
</evidence>
<dbReference type="InterPro" id="IPR055348">
    <property type="entry name" value="DctQ"/>
</dbReference>
<comment type="subunit">
    <text evidence="9">The complex comprises the extracytoplasmic solute receptor protein and the two transmembrane proteins.</text>
</comment>
<evidence type="ECO:0000256" key="4">
    <source>
        <dbReference type="ARBA" id="ARBA00022519"/>
    </source>
</evidence>
<feature type="domain" description="Tripartite ATP-independent periplasmic transporters DctQ component" evidence="10">
    <location>
        <begin position="42"/>
        <end position="173"/>
    </location>
</feature>
<feature type="transmembrane region" description="Helical" evidence="9">
    <location>
        <begin position="146"/>
        <end position="164"/>
    </location>
</feature>
<comment type="function">
    <text evidence="9">Part of the tripartite ATP-independent periplasmic (TRAP) transport system.</text>
</comment>
<evidence type="ECO:0000256" key="3">
    <source>
        <dbReference type="ARBA" id="ARBA00022475"/>
    </source>
</evidence>
<organism evidence="11 12">
    <name type="scientific">Roseovarius litorisediminis</name>
    <dbReference type="NCBI Taxonomy" id="1312363"/>
    <lineage>
        <taxon>Bacteria</taxon>
        <taxon>Pseudomonadati</taxon>
        <taxon>Pseudomonadota</taxon>
        <taxon>Alphaproteobacteria</taxon>
        <taxon>Rhodobacterales</taxon>
        <taxon>Roseobacteraceae</taxon>
        <taxon>Roseovarius</taxon>
    </lineage>
</organism>
<sequence length="189" mass="21838">MAPVNTECALAKHESENLMDQFLSNLNKNAERWALLFFYVLLVATMFIEVLRREIFSYSSIWGEEIVRYAFIYLAWIGAASAVRERAHIRIDVIMHYVSRRMKALLYIFGDLIMFAVALIALYWSFETVMVSAKFGSVSHGLRVSMVWFLAAVPIGFTLMLFRLTQSLLRDIRDLRSGTPVYEGDKLFD</sequence>
<protein>
    <recommendedName>
        <fullName evidence="9">TRAP transporter small permease protein</fullName>
    </recommendedName>
</protein>
<evidence type="ECO:0000256" key="6">
    <source>
        <dbReference type="ARBA" id="ARBA00022989"/>
    </source>
</evidence>
<name>A0A1Y5RSJ7_9RHOB</name>
<dbReference type="GO" id="GO:0015740">
    <property type="term" value="P:C4-dicarboxylate transport"/>
    <property type="evidence" value="ECO:0007669"/>
    <property type="project" value="TreeGrafter"/>
</dbReference>
<proteinExistence type="inferred from homology"/>
<accession>A0A1Y5RSJ7</accession>
<dbReference type="PANTHER" id="PTHR35011:SF2">
    <property type="entry name" value="2,3-DIKETO-L-GULONATE TRAP TRANSPORTER SMALL PERMEASE PROTEIN YIAM"/>
    <property type="match status" value="1"/>
</dbReference>
<dbReference type="Proteomes" id="UP000193827">
    <property type="component" value="Unassembled WGS sequence"/>
</dbReference>
<feature type="transmembrane region" description="Helical" evidence="9">
    <location>
        <begin position="33"/>
        <end position="51"/>
    </location>
</feature>
<evidence type="ECO:0000313" key="12">
    <source>
        <dbReference type="Proteomes" id="UP000193827"/>
    </source>
</evidence>
<dbReference type="GO" id="GO:0005886">
    <property type="term" value="C:plasma membrane"/>
    <property type="evidence" value="ECO:0007669"/>
    <property type="project" value="UniProtKB-SubCell"/>
</dbReference>
<reference evidence="11 12" key="1">
    <citation type="submission" date="2017-03" db="EMBL/GenBank/DDBJ databases">
        <authorList>
            <person name="Afonso C.L."/>
            <person name="Miller P.J."/>
            <person name="Scott M.A."/>
            <person name="Spackman E."/>
            <person name="Goraichik I."/>
            <person name="Dimitrov K.M."/>
            <person name="Suarez D.L."/>
            <person name="Swayne D.E."/>
        </authorList>
    </citation>
    <scope>NUCLEOTIDE SEQUENCE [LARGE SCALE GENOMIC DNA]</scope>
    <source>
        <strain evidence="11 12">CECT 8287</strain>
    </source>
</reference>
<keyword evidence="4 9" id="KW-0997">Cell inner membrane</keyword>
<keyword evidence="3" id="KW-1003">Cell membrane</keyword>
<keyword evidence="12" id="KW-1185">Reference proteome</keyword>
<dbReference type="EMBL" id="FWFL01000002">
    <property type="protein sequence ID" value="SLN23396.1"/>
    <property type="molecule type" value="Genomic_DNA"/>
</dbReference>
<evidence type="ECO:0000259" key="10">
    <source>
        <dbReference type="Pfam" id="PF04290"/>
    </source>
</evidence>
<keyword evidence="5 9" id="KW-0812">Transmembrane</keyword>
<evidence type="ECO:0000256" key="8">
    <source>
        <dbReference type="ARBA" id="ARBA00038436"/>
    </source>
</evidence>
<evidence type="ECO:0000256" key="9">
    <source>
        <dbReference type="RuleBase" id="RU369079"/>
    </source>
</evidence>
<comment type="subcellular location">
    <subcellularLocation>
        <location evidence="1 9">Cell inner membrane</location>
        <topology evidence="1 9">Multi-pass membrane protein</topology>
    </subcellularLocation>
</comment>
<dbReference type="Pfam" id="PF04290">
    <property type="entry name" value="DctQ"/>
    <property type="match status" value="1"/>
</dbReference>
<evidence type="ECO:0000313" key="11">
    <source>
        <dbReference type="EMBL" id="SLN23396.1"/>
    </source>
</evidence>
<feature type="transmembrane region" description="Helical" evidence="9">
    <location>
        <begin position="66"/>
        <end position="83"/>
    </location>
</feature>